<keyword evidence="5 6" id="KW-0449">Lipoprotein</keyword>
<evidence type="ECO:0000313" key="8">
    <source>
        <dbReference type="Proteomes" id="UP000254773"/>
    </source>
</evidence>
<dbReference type="Pfam" id="PF06788">
    <property type="entry name" value="UPF0257"/>
    <property type="match status" value="1"/>
</dbReference>
<dbReference type="EMBL" id="UGWI01000001">
    <property type="protein sequence ID" value="SUF38013.1"/>
    <property type="molecule type" value="Genomic_DNA"/>
</dbReference>
<dbReference type="HAMAP" id="MF_01065">
    <property type="entry name" value="UPF0257"/>
    <property type="match status" value="1"/>
</dbReference>
<evidence type="ECO:0000256" key="1">
    <source>
        <dbReference type="ARBA" id="ARBA00022475"/>
    </source>
</evidence>
<keyword evidence="2 6" id="KW-0732">Signal</keyword>
<evidence type="ECO:0000256" key="2">
    <source>
        <dbReference type="ARBA" id="ARBA00022729"/>
    </source>
</evidence>
<evidence type="ECO:0000256" key="5">
    <source>
        <dbReference type="ARBA" id="ARBA00023288"/>
    </source>
</evidence>
<evidence type="ECO:0000256" key="4">
    <source>
        <dbReference type="ARBA" id="ARBA00023139"/>
    </source>
</evidence>
<keyword evidence="1 6" id="KW-1003">Cell membrane</keyword>
<accession>A0A379Q7H7</accession>
<evidence type="ECO:0000313" key="7">
    <source>
        <dbReference type="EMBL" id="SUF38013.1"/>
    </source>
</evidence>
<dbReference type="PROSITE" id="PS51257">
    <property type="entry name" value="PROKAR_LIPOPROTEIN"/>
    <property type="match status" value="1"/>
</dbReference>
<comment type="similarity">
    <text evidence="6">Belongs to the UPF0257 family.</text>
</comment>
<evidence type="ECO:0000256" key="6">
    <source>
        <dbReference type="HAMAP-Rule" id="MF_01065"/>
    </source>
</evidence>
<keyword evidence="4" id="KW-0564">Palmitate</keyword>
<sequence>MIDKYLSILVKRVKKPILMTLLCMMLAGCDNPKSPESFTPEMASFSNEFDFDPLRGPVKDFSQTLMNENGEVAKQVTGTLSQEGCFDTLELHDLENNTGLALVLDANYYRDAQTLEKKVQLQGKCQLAALPSAGVTWETDDNGFVVSATGKEMKVEYRYDSEGYPLGKTTINSQKTLSVTAKPSADPRKKLDYTAVSRVDDQQVGNVRQSCEYDAYANPVDCRLVIVDESVKPAVSHHYTIKNRIDYY</sequence>
<reference evidence="7 8" key="1">
    <citation type="submission" date="2018-06" db="EMBL/GenBank/DDBJ databases">
        <authorList>
            <consortium name="Pathogen Informatics"/>
            <person name="Doyle S."/>
        </authorList>
    </citation>
    <scope>NUCLEOTIDE SEQUENCE [LARGE SCALE GENOMIC DNA]</scope>
    <source>
        <strain evidence="7 8">NCTC9854</strain>
    </source>
</reference>
<comment type="subcellular location">
    <subcellularLocation>
        <location evidence="6">Cell membrane</location>
        <topology evidence="6">Lipid-anchor</topology>
    </subcellularLocation>
</comment>
<keyword evidence="3 6" id="KW-0472">Membrane</keyword>
<proteinExistence type="inferred from homology"/>
<evidence type="ECO:0000256" key="3">
    <source>
        <dbReference type="ARBA" id="ARBA00023136"/>
    </source>
</evidence>
<dbReference type="NCBIfam" id="NF002798">
    <property type="entry name" value="PRK02939.1"/>
    <property type="match status" value="1"/>
</dbReference>
<name>A0A379Q7H7_SALER</name>
<organism evidence="7 8">
    <name type="scientific">Salmonella enterica</name>
    <name type="common">Salmonella choleraesuis</name>
    <dbReference type="NCBI Taxonomy" id="28901"/>
    <lineage>
        <taxon>Bacteria</taxon>
        <taxon>Pseudomonadati</taxon>
        <taxon>Pseudomonadota</taxon>
        <taxon>Gammaproteobacteria</taxon>
        <taxon>Enterobacterales</taxon>
        <taxon>Enterobacteriaceae</taxon>
        <taxon>Salmonella</taxon>
    </lineage>
</organism>
<dbReference type="Proteomes" id="UP000254773">
    <property type="component" value="Unassembled WGS sequence"/>
</dbReference>
<dbReference type="AlphaFoldDB" id="A0A379Q7H7"/>
<gene>
    <name evidence="6" type="primary">ynfC</name>
    <name evidence="7" type="ORF">NCTC9854_02317</name>
</gene>
<protein>
    <recommendedName>
        <fullName evidence="6">UPF0257 lipoprotein YnfC</fullName>
    </recommendedName>
</protein>
<dbReference type="GO" id="GO:0005886">
    <property type="term" value="C:plasma membrane"/>
    <property type="evidence" value="ECO:0007669"/>
    <property type="project" value="UniProtKB-SubCell"/>
</dbReference>
<dbReference type="InterPro" id="IPR010646">
    <property type="entry name" value="UPF0257"/>
</dbReference>